<evidence type="ECO:0000256" key="1">
    <source>
        <dbReference type="SAM" id="MobiDB-lite"/>
    </source>
</evidence>
<name>A0AAI8YWY3_9PEZI</name>
<accession>A0AAI8YWY3</accession>
<reference evidence="2" key="1">
    <citation type="submission" date="2023-11" db="EMBL/GenBank/DDBJ databases">
        <authorList>
            <person name="Alioto T."/>
            <person name="Alioto T."/>
            <person name="Gomez Garrido J."/>
        </authorList>
    </citation>
    <scope>NUCLEOTIDE SEQUENCE</scope>
</reference>
<feature type="compositionally biased region" description="Polar residues" evidence="1">
    <location>
        <begin position="1"/>
        <end position="17"/>
    </location>
</feature>
<organism evidence="2 3">
    <name type="scientific">Lecanosticta acicola</name>
    <dbReference type="NCBI Taxonomy" id="111012"/>
    <lineage>
        <taxon>Eukaryota</taxon>
        <taxon>Fungi</taxon>
        <taxon>Dikarya</taxon>
        <taxon>Ascomycota</taxon>
        <taxon>Pezizomycotina</taxon>
        <taxon>Dothideomycetes</taxon>
        <taxon>Dothideomycetidae</taxon>
        <taxon>Mycosphaerellales</taxon>
        <taxon>Mycosphaerellaceae</taxon>
        <taxon>Lecanosticta</taxon>
    </lineage>
</organism>
<gene>
    <name evidence="2" type="ORF">LECACI_7A003513</name>
</gene>
<evidence type="ECO:0000313" key="3">
    <source>
        <dbReference type="Proteomes" id="UP001296104"/>
    </source>
</evidence>
<dbReference type="Proteomes" id="UP001296104">
    <property type="component" value="Unassembled WGS sequence"/>
</dbReference>
<feature type="region of interest" description="Disordered" evidence="1">
    <location>
        <begin position="1"/>
        <end position="60"/>
    </location>
</feature>
<evidence type="ECO:0000313" key="2">
    <source>
        <dbReference type="EMBL" id="CAK3966110.1"/>
    </source>
</evidence>
<sequence length="285" mass="31438">MQATQAPHAPQESQASEASKDPKGSERAQVPEEEDPSSSSSSSSSEDEDEDPRDYNTSIGSAIPVGFRLPNCVVSAVELLTYFPYHLQWPDIVFRLWRAGFRSPTMAKTQLYARGTLNKTELKRRHDAIRQQIKTAGKGPSWFGPAFNGATNAPYKDDPRLQPISAADYPRTECPNGVMEHYDVSDAQTPQTSTFRQKPDPATLSQVANGVIHHPQGLEAGIVTKVMLFAAARDWVDPATGRQWTTDDIPALAFRLGFGLPQEAYTDTWDQLCLESCEAIDRPTA</sequence>
<protein>
    <submittedName>
        <fullName evidence="2">Uncharacterized protein</fullName>
    </submittedName>
</protein>
<feature type="compositionally biased region" description="Basic and acidic residues" evidence="1">
    <location>
        <begin position="18"/>
        <end position="30"/>
    </location>
</feature>
<dbReference type="EMBL" id="CAVMBE010000017">
    <property type="protein sequence ID" value="CAK3966110.1"/>
    <property type="molecule type" value="Genomic_DNA"/>
</dbReference>
<comment type="caution">
    <text evidence="2">The sequence shown here is derived from an EMBL/GenBank/DDBJ whole genome shotgun (WGS) entry which is preliminary data.</text>
</comment>
<keyword evidence="3" id="KW-1185">Reference proteome</keyword>
<proteinExistence type="predicted"/>
<dbReference type="AlphaFoldDB" id="A0AAI8YWY3"/>